<dbReference type="Gene3D" id="2.60.120.260">
    <property type="entry name" value="Galactose-binding domain-like"/>
    <property type="match status" value="1"/>
</dbReference>
<sequence length="251" mass="26855">MKKFTAILLGIALMTALAVSVSAELRIITPDAGYEVYPILGNENVTFWSIEGDEKSAKIDLPGIAELTDGIYGPGDGIQVSFAKNPQSHHLPAFKLVKGSDDLYAQGVNVLNNTVVEIQFTGTAIKIGTCYRNGGTGSSKTAKILVDGKEMPLVKDALQPPIPEDAKDDPTGKVHNTDPTYFFVAEGLKDKKHTVSIYDLEQGIRLALDHYEIIPGTGADEKNPTTSDTALIVSFVAIVSAAGVVIAKKRR</sequence>
<feature type="signal peptide" evidence="2">
    <location>
        <begin position="1"/>
        <end position="23"/>
    </location>
</feature>
<feature type="chain" id="PRO_5041937214" evidence="2">
    <location>
        <begin position="24"/>
        <end position="251"/>
    </location>
</feature>
<organism evidence="3 4">
    <name type="scientific">Candidatus Colimorpha enterica</name>
    <dbReference type="NCBI Taxonomy" id="3083063"/>
    <lineage>
        <taxon>Bacteria</taxon>
        <taxon>Pseudomonadati</taxon>
        <taxon>Bacteroidota</taxon>
        <taxon>Bacteroidia</taxon>
        <taxon>Bacteroidales</taxon>
        <taxon>Candidatus Colimorpha</taxon>
    </lineage>
</organism>
<evidence type="ECO:0000256" key="1">
    <source>
        <dbReference type="SAM" id="Phobius"/>
    </source>
</evidence>
<gene>
    <name evidence="3" type="ORF">MR241_01515</name>
</gene>
<keyword evidence="1" id="KW-0472">Membrane</keyword>
<comment type="caution">
    <text evidence="3">The sequence shown here is derived from an EMBL/GenBank/DDBJ whole genome shotgun (WGS) entry which is preliminary data.</text>
</comment>
<protein>
    <submittedName>
        <fullName evidence="3">Uncharacterized protein</fullName>
    </submittedName>
</protein>
<evidence type="ECO:0000313" key="4">
    <source>
        <dbReference type="Proteomes" id="UP001139365"/>
    </source>
</evidence>
<proteinExistence type="predicted"/>
<dbReference type="AlphaFoldDB" id="A0AAE3FG90"/>
<reference evidence="3 4" key="1">
    <citation type="submission" date="2022-03" db="EMBL/GenBank/DDBJ databases">
        <title>Metagenome-assembled genomes from swine fecal metagenomes.</title>
        <authorList>
            <person name="Holman D.B."/>
            <person name="Kommadath A."/>
        </authorList>
    </citation>
    <scope>NUCLEOTIDE SEQUENCE [LARGE SCALE GENOMIC DNA]</scope>
    <source>
        <strain evidence="3">SUG147</strain>
    </source>
</reference>
<evidence type="ECO:0000256" key="2">
    <source>
        <dbReference type="SAM" id="SignalP"/>
    </source>
</evidence>
<dbReference type="Proteomes" id="UP001139365">
    <property type="component" value="Unassembled WGS sequence"/>
</dbReference>
<accession>A0AAE3FG90</accession>
<dbReference type="EMBL" id="JALEMU010000027">
    <property type="protein sequence ID" value="MCI5754954.1"/>
    <property type="molecule type" value="Genomic_DNA"/>
</dbReference>
<keyword evidence="1" id="KW-0812">Transmembrane</keyword>
<feature type="transmembrane region" description="Helical" evidence="1">
    <location>
        <begin position="229"/>
        <end position="247"/>
    </location>
</feature>
<keyword evidence="1" id="KW-1133">Transmembrane helix</keyword>
<keyword evidence="2" id="KW-0732">Signal</keyword>
<evidence type="ECO:0000313" key="3">
    <source>
        <dbReference type="EMBL" id="MCI5754954.1"/>
    </source>
</evidence>
<name>A0AAE3FG90_9BACT</name>